<feature type="region of interest" description="Disordered" evidence="1">
    <location>
        <begin position="583"/>
        <end position="609"/>
    </location>
</feature>
<sequence length="727" mass="78661">MFARREFHVLGRGDFNVLRPVVSIHNTTTPSSRSILEDGHRLLLRGGTIHTTPVNSVKARRPPLQLSTFLSTFSPSTSSTSTPHFGPHANNSITPRAAPQIPSAVVVPHLVDVAAHFEAATFMAPKKGKEEDVPKDAVKQIGRNCCTYCRRQKKGPCWMRPGHDTCERCKKAGQHNCHRCGDASSNSQPSAKKRKRRASKTGITSALRGLAPPAEQSDDDSDSERQPKRQTIALKGRHSSTGVIVAQPATTPGRRFSTSQVLGHDETILPFSNSSGERTTSTNRGSLATNVTRSQGGGGAGSRQAERPRAGPTPRATGRGSLNTEAMEDEDEEEEDEPQAAPNTYQTRVGRVSVRPDRYFPDARGTHGLGGRAVASPHDPRHHTEQLRLATSRGSRNSALAQGQGDDVVTATPPRRPRLTMAERNARHQALMQEERERDEAGAQAHHPRARQVRASTGRGPVNSALAQRPGVGPVEQMQAIAQRALVNPYQPRHGLNEEPESDAACLARYEATRVVLDAAEANSSAARAVLDAARASVYATRATVDAAQASFDAAQTSFNIALYDYDDALGICEARGMDPSRAYDPQRSGVSGDRVAETQGSGMGEELDPSIDASMNEIPEEIRNQTDAGITDLTVDPSMLMITQATDEEPNWFAEELAEFATPRADPFESHYRVLANYGAGMVANEAPVPAPAGSSQARRDASTQPNEDDDPHMARSAFYPGYWRE</sequence>
<evidence type="ECO:0000313" key="2">
    <source>
        <dbReference type="EMBL" id="KAF2501995.1"/>
    </source>
</evidence>
<feature type="compositionally biased region" description="Basic and acidic residues" evidence="1">
    <location>
        <begin position="354"/>
        <end position="365"/>
    </location>
</feature>
<organism evidence="2 3">
    <name type="scientific">Lophium mytilinum</name>
    <dbReference type="NCBI Taxonomy" id="390894"/>
    <lineage>
        <taxon>Eukaryota</taxon>
        <taxon>Fungi</taxon>
        <taxon>Dikarya</taxon>
        <taxon>Ascomycota</taxon>
        <taxon>Pezizomycotina</taxon>
        <taxon>Dothideomycetes</taxon>
        <taxon>Pleosporomycetidae</taxon>
        <taxon>Mytilinidiales</taxon>
        <taxon>Mytilinidiaceae</taxon>
        <taxon>Lophium</taxon>
    </lineage>
</organism>
<feature type="compositionally biased region" description="Acidic residues" evidence="1">
    <location>
        <begin position="326"/>
        <end position="338"/>
    </location>
</feature>
<dbReference type="Proteomes" id="UP000799750">
    <property type="component" value="Unassembled WGS sequence"/>
</dbReference>
<evidence type="ECO:0000313" key="3">
    <source>
        <dbReference type="Proteomes" id="UP000799750"/>
    </source>
</evidence>
<feature type="region of interest" description="Disordered" evidence="1">
    <location>
        <begin position="433"/>
        <end position="473"/>
    </location>
</feature>
<name>A0A6A6RB20_9PEZI</name>
<evidence type="ECO:0000256" key="1">
    <source>
        <dbReference type="SAM" id="MobiDB-lite"/>
    </source>
</evidence>
<feature type="region of interest" description="Disordered" evidence="1">
    <location>
        <begin position="686"/>
        <end position="727"/>
    </location>
</feature>
<feature type="region of interest" description="Disordered" evidence="1">
    <location>
        <begin position="175"/>
        <end position="414"/>
    </location>
</feature>
<reference evidence="2" key="1">
    <citation type="journal article" date="2020" name="Stud. Mycol.">
        <title>101 Dothideomycetes genomes: a test case for predicting lifestyles and emergence of pathogens.</title>
        <authorList>
            <person name="Haridas S."/>
            <person name="Albert R."/>
            <person name="Binder M."/>
            <person name="Bloem J."/>
            <person name="Labutti K."/>
            <person name="Salamov A."/>
            <person name="Andreopoulos B."/>
            <person name="Baker S."/>
            <person name="Barry K."/>
            <person name="Bills G."/>
            <person name="Bluhm B."/>
            <person name="Cannon C."/>
            <person name="Castanera R."/>
            <person name="Culley D."/>
            <person name="Daum C."/>
            <person name="Ezra D."/>
            <person name="Gonzalez J."/>
            <person name="Henrissat B."/>
            <person name="Kuo A."/>
            <person name="Liang C."/>
            <person name="Lipzen A."/>
            <person name="Lutzoni F."/>
            <person name="Magnuson J."/>
            <person name="Mondo S."/>
            <person name="Nolan M."/>
            <person name="Ohm R."/>
            <person name="Pangilinan J."/>
            <person name="Park H.-J."/>
            <person name="Ramirez L."/>
            <person name="Alfaro M."/>
            <person name="Sun H."/>
            <person name="Tritt A."/>
            <person name="Yoshinaga Y."/>
            <person name="Zwiers L.-H."/>
            <person name="Turgeon B."/>
            <person name="Goodwin S."/>
            <person name="Spatafora J."/>
            <person name="Crous P."/>
            <person name="Grigoriev I."/>
        </authorList>
    </citation>
    <scope>NUCLEOTIDE SEQUENCE</scope>
    <source>
        <strain evidence="2">CBS 269.34</strain>
    </source>
</reference>
<dbReference type="AlphaFoldDB" id="A0A6A6RB20"/>
<dbReference type="EMBL" id="MU004181">
    <property type="protein sequence ID" value="KAF2501995.1"/>
    <property type="molecule type" value="Genomic_DNA"/>
</dbReference>
<accession>A0A6A6RB20</accession>
<feature type="compositionally biased region" description="Polar residues" evidence="1">
    <location>
        <begin position="270"/>
        <end position="292"/>
    </location>
</feature>
<protein>
    <submittedName>
        <fullName evidence="2">Uncharacterized protein</fullName>
    </submittedName>
</protein>
<gene>
    <name evidence="2" type="ORF">BU16DRAFT_554057</name>
</gene>
<keyword evidence="3" id="KW-1185">Reference proteome</keyword>
<feature type="compositionally biased region" description="Polar residues" evidence="1">
    <location>
        <begin position="392"/>
        <end position="401"/>
    </location>
</feature>
<feature type="region of interest" description="Disordered" evidence="1">
    <location>
        <begin position="75"/>
        <end position="96"/>
    </location>
</feature>
<proteinExistence type="predicted"/>